<evidence type="ECO:0000256" key="7">
    <source>
        <dbReference type="ARBA" id="ARBA00023315"/>
    </source>
</evidence>
<comment type="pathway">
    <text evidence="11">Sulfur metabolism; glutathione metabolism.</text>
</comment>
<dbReference type="GO" id="GO:0006750">
    <property type="term" value="P:glutathione biosynthetic process"/>
    <property type="evidence" value="ECO:0007669"/>
    <property type="project" value="UniProtKB-KW"/>
</dbReference>
<dbReference type="InterPro" id="IPR000101">
    <property type="entry name" value="GGT_peptidase"/>
</dbReference>
<evidence type="ECO:0000313" key="14">
    <source>
        <dbReference type="Proteomes" id="UP000277437"/>
    </source>
</evidence>
<dbReference type="PANTHER" id="PTHR43199">
    <property type="entry name" value="GLUTATHIONE HYDROLASE"/>
    <property type="match status" value="1"/>
</dbReference>
<dbReference type="GO" id="GO:0036374">
    <property type="term" value="F:glutathione hydrolase activity"/>
    <property type="evidence" value="ECO:0007669"/>
    <property type="project" value="UniProtKB-UniRule"/>
</dbReference>
<dbReference type="SUPFAM" id="SSF56235">
    <property type="entry name" value="N-terminal nucleophile aminohydrolases (Ntn hydrolases)"/>
    <property type="match status" value="1"/>
</dbReference>
<gene>
    <name evidence="13" type="primary">ggt1</name>
    <name evidence="13" type="ORF">NCTC7357_04480</name>
</gene>
<feature type="chain" id="PRO_5043556254" description="Glutathione hydrolase proenzyme" evidence="12">
    <location>
        <begin position="24"/>
        <end position="555"/>
    </location>
</feature>
<comment type="catalytic activity">
    <reaction evidence="2 11">
        <text>glutathione + H2O = L-cysteinylglycine + L-glutamate</text>
        <dbReference type="Rhea" id="RHEA:28807"/>
        <dbReference type="ChEBI" id="CHEBI:15377"/>
        <dbReference type="ChEBI" id="CHEBI:29985"/>
        <dbReference type="ChEBI" id="CHEBI:57925"/>
        <dbReference type="ChEBI" id="CHEBI:61694"/>
        <dbReference type="EC" id="3.4.19.13"/>
    </reaction>
</comment>
<dbReference type="InterPro" id="IPR051792">
    <property type="entry name" value="GGT_bact"/>
</dbReference>
<dbReference type="InterPro" id="IPR029055">
    <property type="entry name" value="Ntn_hydrolases_N"/>
</dbReference>
<keyword evidence="5 11" id="KW-0378">Hydrolase</keyword>
<feature type="binding site" evidence="10">
    <location>
        <position position="456"/>
    </location>
    <ligand>
        <name>L-glutamate</name>
        <dbReference type="ChEBI" id="CHEBI:29985"/>
    </ligand>
</feature>
<keyword evidence="12" id="KW-0732">Signal</keyword>
<feature type="signal peptide" evidence="12">
    <location>
        <begin position="1"/>
        <end position="23"/>
    </location>
</feature>
<dbReference type="PRINTS" id="PR01210">
    <property type="entry name" value="GGTRANSPTASE"/>
</dbReference>
<feature type="binding site" evidence="10">
    <location>
        <position position="405"/>
    </location>
    <ligand>
        <name>L-glutamate</name>
        <dbReference type="ChEBI" id="CHEBI:29985"/>
    </ligand>
</feature>
<dbReference type="InterPro" id="IPR043137">
    <property type="entry name" value="GGT_ssub_C"/>
</dbReference>
<evidence type="ECO:0000256" key="1">
    <source>
        <dbReference type="ARBA" id="ARBA00001049"/>
    </source>
</evidence>
<dbReference type="GO" id="GO:0103068">
    <property type="term" value="F:leukotriene C4 gamma-glutamyl transferase activity"/>
    <property type="evidence" value="ECO:0007669"/>
    <property type="project" value="UniProtKB-EC"/>
</dbReference>
<evidence type="ECO:0000256" key="6">
    <source>
        <dbReference type="ARBA" id="ARBA00023145"/>
    </source>
</evidence>
<keyword evidence="11" id="KW-0317">Glutathione biosynthesis</keyword>
<evidence type="ECO:0000256" key="5">
    <source>
        <dbReference type="ARBA" id="ARBA00022801"/>
    </source>
</evidence>
<keyword evidence="4 11" id="KW-0808">Transferase</keyword>
<evidence type="ECO:0000256" key="11">
    <source>
        <dbReference type="RuleBase" id="RU368036"/>
    </source>
</evidence>
<dbReference type="Pfam" id="PF01019">
    <property type="entry name" value="G_glu_transpept"/>
    <property type="match status" value="1"/>
</dbReference>
<accession>A0AAX3FZC4</accession>
<evidence type="ECO:0000256" key="10">
    <source>
        <dbReference type="PIRSR" id="PIRSR600101-2"/>
    </source>
</evidence>
<name>A0AAX3FZC4_9PSED</name>
<dbReference type="EC" id="3.4.19.13" evidence="11"/>
<organism evidence="13 14">
    <name type="scientific">Pseudomonas chlororaphis</name>
    <dbReference type="NCBI Taxonomy" id="587753"/>
    <lineage>
        <taxon>Bacteria</taxon>
        <taxon>Pseudomonadati</taxon>
        <taxon>Pseudomonadota</taxon>
        <taxon>Gammaproteobacteria</taxon>
        <taxon>Pseudomonadales</taxon>
        <taxon>Pseudomonadaceae</taxon>
        <taxon>Pseudomonas</taxon>
    </lineage>
</organism>
<dbReference type="Gene3D" id="1.10.246.130">
    <property type="match status" value="1"/>
</dbReference>
<dbReference type="GO" id="GO:0006751">
    <property type="term" value="P:glutathione catabolic process"/>
    <property type="evidence" value="ECO:0007669"/>
    <property type="project" value="UniProtKB-UniRule"/>
</dbReference>
<feature type="binding site" evidence="10">
    <location>
        <begin position="381"/>
        <end position="383"/>
    </location>
    <ligand>
        <name>L-glutamate</name>
        <dbReference type="ChEBI" id="CHEBI:29985"/>
    </ligand>
</feature>
<dbReference type="NCBIfam" id="TIGR00066">
    <property type="entry name" value="g_glut_trans"/>
    <property type="match status" value="1"/>
</dbReference>
<dbReference type="EC" id="2.3.2.2" evidence="11"/>
<evidence type="ECO:0000313" key="13">
    <source>
        <dbReference type="EMBL" id="VEF76127.1"/>
    </source>
</evidence>
<keyword evidence="6 11" id="KW-0865">Zymogen</keyword>
<evidence type="ECO:0000256" key="3">
    <source>
        <dbReference type="ARBA" id="ARBA00009381"/>
    </source>
</evidence>
<comment type="subunit">
    <text evidence="11">This enzyme consists of two polypeptide chains, which are synthesized in precursor form from a single polypeptide.</text>
</comment>
<dbReference type="InterPro" id="IPR055262">
    <property type="entry name" value="GGT_CS"/>
</dbReference>
<feature type="active site" description="Nucleophile" evidence="9">
    <location>
        <position position="363"/>
    </location>
</feature>
<comment type="PTM">
    <text evidence="11">Cleaved by autocatalysis into a large and a small subunit.</text>
</comment>
<proteinExistence type="inferred from homology"/>
<dbReference type="Gene3D" id="3.60.20.40">
    <property type="match status" value="1"/>
</dbReference>
<dbReference type="Proteomes" id="UP000277437">
    <property type="component" value="Chromosome"/>
</dbReference>
<reference evidence="13 14" key="1">
    <citation type="submission" date="2018-12" db="EMBL/GenBank/DDBJ databases">
        <authorList>
            <consortium name="Pathogen Informatics"/>
        </authorList>
    </citation>
    <scope>NUCLEOTIDE SEQUENCE [LARGE SCALE GENOMIC DNA]</scope>
    <source>
        <strain evidence="13 14">NCTC7357</strain>
    </source>
</reference>
<dbReference type="InterPro" id="IPR043138">
    <property type="entry name" value="GGT_lsub"/>
</dbReference>
<comment type="similarity">
    <text evidence="3 11">Belongs to the gamma-glutamyltransferase family.</text>
</comment>
<keyword evidence="7 11" id="KW-0012">Acyltransferase</keyword>
<evidence type="ECO:0000256" key="12">
    <source>
        <dbReference type="SAM" id="SignalP"/>
    </source>
</evidence>
<evidence type="ECO:0000256" key="9">
    <source>
        <dbReference type="PIRSR" id="PIRSR600101-1"/>
    </source>
</evidence>
<comment type="catalytic activity">
    <reaction evidence="8 11">
        <text>an N-terminal (5-L-glutamyl)-[peptide] + an alpha-amino acid = 5-L-glutamyl amino acid + an N-terminal L-alpha-aminoacyl-[peptide]</text>
        <dbReference type="Rhea" id="RHEA:23904"/>
        <dbReference type="Rhea" id="RHEA-COMP:9780"/>
        <dbReference type="Rhea" id="RHEA-COMP:9795"/>
        <dbReference type="ChEBI" id="CHEBI:77644"/>
        <dbReference type="ChEBI" id="CHEBI:78597"/>
        <dbReference type="ChEBI" id="CHEBI:78599"/>
        <dbReference type="ChEBI" id="CHEBI:78608"/>
        <dbReference type="EC" id="2.3.2.2"/>
    </reaction>
</comment>
<sequence>MRIVLFKTLALTAAIAASSPAFAALLEGGAVAAPNQYGADVAAQILKKGGNAVDAAVATAFTLAVTYPEAGNIGGGGFMTLFIDGKPYFLDYRETAPKAATRDMYLNEKGEVIENLSLVGARAAGVPGTVMGLWEAHKKFGKLPWSELITPAVGYAKNGFKVADKQYQYREDALKLFKDSTNFGDYFGSMKSGETFRQPELAATLERIADQGVKEFYEGKTADLLVAQMQADKGLITKQDLQDYKVAWREPLQVNWRGNTLYTAPPPSSGGVALAQLMTIKEERTADFKGVELNSAKYIHLLAEIEKRVFADRADYLGDPAFSEVPVKQLTDPAYLKKRAAEINPTAISPTEKVRPGLERHQTTHFSIVDADGNAVSNTYTLNWDYGSGVVVKGAGFLLNDEMDDFSAKPGVANAFGVVGGDANAIAPGKRMLSSMSPSLVTRDGKVTLVLGTPGGSRIFTSIFQVLNNLYDFNLPLEKAVAAQRVHHQLLPKDTIYYDAYAPLSGKVADELKTMGYTLEDQGWEMGDIQAIRVTGSQLETASDPRGRGVGKVVK</sequence>
<feature type="binding site" evidence="10">
    <location>
        <position position="93"/>
    </location>
    <ligand>
        <name>L-glutamate</name>
        <dbReference type="ChEBI" id="CHEBI:29985"/>
    </ligand>
</feature>
<dbReference type="PROSITE" id="PS00462">
    <property type="entry name" value="G_GLU_TRANSPEPTIDASE"/>
    <property type="match status" value="1"/>
</dbReference>
<evidence type="ECO:0000256" key="8">
    <source>
        <dbReference type="ARBA" id="ARBA00047417"/>
    </source>
</evidence>
<feature type="binding site" evidence="10">
    <location>
        <begin position="434"/>
        <end position="435"/>
    </location>
    <ligand>
        <name>L-glutamate</name>
        <dbReference type="ChEBI" id="CHEBI:29985"/>
    </ligand>
</feature>
<dbReference type="AlphaFoldDB" id="A0AAX3FZC4"/>
<dbReference type="PANTHER" id="PTHR43199:SF1">
    <property type="entry name" value="GLUTATHIONE HYDROLASE PROENZYME"/>
    <property type="match status" value="1"/>
</dbReference>
<dbReference type="EMBL" id="LR134334">
    <property type="protein sequence ID" value="VEF76127.1"/>
    <property type="molecule type" value="Genomic_DNA"/>
</dbReference>
<comment type="catalytic activity">
    <reaction evidence="1 11">
        <text>an S-substituted glutathione + H2O = an S-substituted L-cysteinylglycine + L-glutamate</text>
        <dbReference type="Rhea" id="RHEA:59468"/>
        <dbReference type="ChEBI" id="CHEBI:15377"/>
        <dbReference type="ChEBI" id="CHEBI:29985"/>
        <dbReference type="ChEBI" id="CHEBI:90779"/>
        <dbReference type="ChEBI" id="CHEBI:143103"/>
        <dbReference type="EC" id="3.4.19.13"/>
    </reaction>
</comment>
<evidence type="ECO:0000256" key="2">
    <source>
        <dbReference type="ARBA" id="ARBA00001089"/>
    </source>
</evidence>
<protein>
    <recommendedName>
        <fullName evidence="11">Glutathione hydrolase proenzyme</fullName>
        <ecNumber evidence="11">2.3.2.2</ecNumber>
        <ecNumber evidence="11">3.4.19.13</ecNumber>
    </recommendedName>
    <component>
        <recommendedName>
            <fullName evidence="11">Glutathione hydrolase large chain</fullName>
        </recommendedName>
    </component>
    <component>
        <recommendedName>
            <fullName evidence="11">Glutathione hydrolase small chain</fullName>
        </recommendedName>
    </component>
</protein>
<evidence type="ECO:0000256" key="4">
    <source>
        <dbReference type="ARBA" id="ARBA00022679"/>
    </source>
</evidence>
<dbReference type="RefSeq" id="WP_096373019.1">
    <property type="nucleotide sequence ID" value="NZ_CATKQX010000012.1"/>
</dbReference>